<dbReference type="Gene3D" id="3.90.640.10">
    <property type="entry name" value="Actin, Chain A, domain 4"/>
    <property type="match status" value="1"/>
</dbReference>
<dbReference type="InterPro" id="IPR013126">
    <property type="entry name" value="Hsp_70_fam"/>
</dbReference>
<sequence>MILHQIDAVNNHSSHSRAVDFGKLLCEGFTPAIGIDLGIRDSCVGICWHQDKVEIIKNERGYRTTSSIVAFTPIECLTADSAIDQAKTNPANTVDEVQRLIGRRFNDPEVQNLINRCYFKVIKGKYGLPKVVVEYKRKQKEYYAEEISSMHLVHLKKLAESHIGTTVKDAVITVPPYFNDSQRQATKVAAHLAGLDVLQIIDKPVAAAIAYGLHMKTSDVNVLVFDLDYVTFEVSLITTDEKGKLTVKATGGDTFFGGFDLVEIVVDHFVKEFNRIHQMEMDITGNLKARYRLRDGILIAIEDLISDSETTISIDCLYNGIDFSTSITRDKFEYMSKSFFSKCIETLASFLRDAKINKTGVDDIVLVGGWTKLPKLQHLLQEFFNVNELFKSINSTEVVAHGAAIHAANLIREKSEKEKTLPTLSLPDVVPLSLGVDAHDGVFSVIIPRNTPIPSEKEQIYFTTFDNQTSIPFNVYQGERSRAKDNKWLGEFEVAVSPAPKGKSKITVAFSVDANGTLNCKVKELTTGLKKEFIINHDKEKLSHDVIKKMVKDAEKYKMEDQEYIKIMHVRNVLKEYIYNVRRKMKKIGSTNKTRLHAEEIERMETAIEAANEYVDGNQELADVDEYKKVQNQLEKLCVSVIAQLV</sequence>
<keyword evidence="5" id="KW-1185">Reference proteome</keyword>
<accession>A0A5N6LF16</accession>
<organism evidence="4 5">
    <name type="scientific">Mikania micrantha</name>
    <name type="common">bitter vine</name>
    <dbReference type="NCBI Taxonomy" id="192012"/>
    <lineage>
        <taxon>Eukaryota</taxon>
        <taxon>Viridiplantae</taxon>
        <taxon>Streptophyta</taxon>
        <taxon>Embryophyta</taxon>
        <taxon>Tracheophyta</taxon>
        <taxon>Spermatophyta</taxon>
        <taxon>Magnoliopsida</taxon>
        <taxon>eudicotyledons</taxon>
        <taxon>Gunneridae</taxon>
        <taxon>Pentapetalae</taxon>
        <taxon>asterids</taxon>
        <taxon>campanulids</taxon>
        <taxon>Asterales</taxon>
        <taxon>Asteraceae</taxon>
        <taxon>Asteroideae</taxon>
        <taxon>Heliantheae alliance</taxon>
        <taxon>Eupatorieae</taxon>
        <taxon>Mikania</taxon>
    </lineage>
</organism>
<dbReference type="FunFam" id="3.90.640.10:FF:000003">
    <property type="entry name" value="Molecular chaperone DnaK"/>
    <property type="match status" value="1"/>
</dbReference>
<dbReference type="PANTHER" id="PTHR19375">
    <property type="entry name" value="HEAT SHOCK PROTEIN 70KDA"/>
    <property type="match status" value="1"/>
</dbReference>
<evidence type="ECO:0000313" key="5">
    <source>
        <dbReference type="Proteomes" id="UP000326396"/>
    </source>
</evidence>
<dbReference type="Gene3D" id="3.30.420.40">
    <property type="match status" value="2"/>
</dbReference>
<evidence type="ECO:0000256" key="3">
    <source>
        <dbReference type="RuleBase" id="RU003322"/>
    </source>
</evidence>
<proteinExistence type="inferred from homology"/>
<dbReference type="Proteomes" id="UP000326396">
    <property type="component" value="Unassembled WGS sequence"/>
</dbReference>
<reference evidence="4 5" key="1">
    <citation type="submission" date="2019-05" db="EMBL/GenBank/DDBJ databases">
        <title>Mikania micrantha, genome provides insights into the molecular mechanism of rapid growth.</title>
        <authorList>
            <person name="Liu B."/>
        </authorList>
    </citation>
    <scope>NUCLEOTIDE SEQUENCE [LARGE SCALE GENOMIC DNA]</scope>
    <source>
        <strain evidence="4">NLD-2019</strain>
        <tissue evidence="4">Leaf</tissue>
    </source>
</reference>
<evidence type="ECO:0000256" key="1">
    <source>
        <dbReference type="ARBA" id="ARBA00022741"/>
    </source>
</evidence>
<keyword evidence="2 3" id="KW-0067">ATP-binding</keyword>
<keyword evidence="1 3" id="KW-0547">Nucleotide-binding</keyword>
<dbReference type="GO" id="GO:0005524">
    <property type="term" value="F:ATP binding"/>
    <property type="evidence" value="ECO:0007669"/>
    <property type="project" value="UniProtKB-KW"/>
</dbReference>
<evidence type="ECO:0000256" key="2">
    <source>
        <dbReference type="ARBA" id="ARBA00022840"/>
    </source>
</evidence>
<dbReference type="SUPFAM" id="SSF53067">
    <property type="entry name" value="Actin-like ATPase domain"/>
    <property type="match status" value="2"/>
</dbReference>
<dbReference type="Gene3D" id="3.30.30.30">
    <property type="match status" value="1"/>
</dbReference>
<comment type="caution">
    <text evidence="4">The sequence shown here is derived from an EMBL/GenBank/DDBJ whole genome shotgun (WGS) entry which is preliminary data.</text>
</comment>
<dbReference type="FunFam" id="3.30.30.30:FF:000003">
    <property type="entry name" value="Heat shock protein 9"/>
    <property type="match status" value="1"/>
</dbReference>
<dbReference type="GO" id="GO:0140662">
    <property type="term" value="F:ATP-dependent protein folding chaperone"/>
    <property type="evidence" value="ECO:0007669"/>
    <property type="project" value="InterPro"/>
</dbReference>
<dbReference type="Pfam" id="PF00012">
    <property type="entry name" value="HSP70"/>
    <property type="match status" value="1"/>
</dbReference>
<gene>
    <name evidence="4" type="ORF">E3N88_43378</name>
</gene>
<dbReference type="PRINTS" id="PR00301">
    <property type="entry name" value="HEATSHOCK70"/>
</dbReference>
<dbReference type="Gene3D" id="2.60.34.10">
    <property type="entry name" value="Substrate Binding Domain Of DNAk, Chain A, domain 1"/>
    <property type="match status" value="1"/>
</dbReference>
<dbReference type="Gene3D" id="1.20.1270.10">
    <property type="match status" value="1"/>
</dbReference>
<dbReference type="SUPFAM" id="SSF100934">
    <property type="entry name" value="Heat shock protein 70kD (HSP70), C-terminal subdomain"/>
    <property type="match status" value="1"/>
</dbReference>
<comment type="similarity">
    <text evidence="3">Belongs to the heat shock protein 70 family.</text>
</comment>
<dbReference type="InterPro" id="IPR043129">
    <property type="entry name" value="ATPase_NBD"/>
</dbReference>
<dbReference type="AlphaFoldDB" id="A0A5N6LF16"/>
<dbReference type="InterPro" id="IPR029047">
    <property type="entry name" value="HSP70_peptide-bd_sf"/>
</dbReference>
<evidence type="ECO:0000313" key="4">
    <source>
        <dbReference type="EMBL" id="KAD1046738.1"/>
    </source>
</evidence>
<dbReference type="SUPFAM" id="SSF100920">
    <property type="entry name" value="Heat shock protein 70kD (HSP70), peptide-binding domain"/>
    <property type="match status" value="1"/>
</dbReference>
<dbReference type="EMBL" id="SZYD01001131">
    <property type="protein sequence ID" value="KAD1046738.1"/>
    <property type="molecule type" value="Genomic_DNA"/>
</dbReference>
<dbReference type="InterPro" id="IPR029048">
    <property type="entry name" value="HSP70_C_sf"/>
</dbReference>
<name>A0A5N6LF16_9ASTR</name>
<protein>
    <submittedName>
        <fullName evidence="4">Uncharacterized protein</fullName>
    </submittedName>
</protein>